<evidence type="ECO:0000313" key="10">
    <source>
        <dbReference type="EMBL" id="OCX25499.1"/>
    </source>
</evidence>
<feature type="transmembrane region" description="Helical" evidence="7">
    <location>
        <begin position="139"/>
        <end position="158"/>
    </location>
</feature>
<keyword evidence="3" id="KW-0547">Nucleotide-binding</keyword>
<dbReference type="PANTHER" id="PTHR24221">
    <property type="entry name" value="ATP-BINDING CASSETTE SUB-FAMILY B"/>
    <property type="match status" value="1"/>
</dbReference>
<feature type="domain" description="ABC transmembrane type-1" evidence="9">
    <location>
        <begin position="27"/>
        <end position="308"/>
    </location>
</feature>
<keyword evidence="2 7" id="KW-0812">Transmembrane</keyword>
<dbReference type="RefSeq" id="WP_065986359.1">
    <property type="nucleotide sequence ID" value="NZ_MDEN01000049.1"/>
</dbReference>
<dbReference type="Pfam" id="PF00005">
    <property type="entry name" value="ABC_tran"/>
    <property type="match status" value="1"/>
</dbReference>
<evidence type="ECO:0008006" key="12">
    <source>
        <dbReference type="Google" id="ProtNLM"/>
    </source>
</evidence>
<keyword evidence="5 7" id="KW-1133">Transmembrane helix</keyword>
<dbReference type="InterPro" id="IPR003593">
    <property type="entry name" value="AAA+_ATPase"/>
</dbReference>
<feature type="transmembrane region" description="Helical" evidence="7">
    <location>
        <begin position="164"/>
        <end position="181"/>
    </location>
</feature>
<dbReference type="AlphaFoldDB" id="A0A1C2EEV4"/>
<reference evidence="10 11" key="1">
    <citation type="submission" date="2016-08" db="EMBL/GenBank/DDBJ databases">
        <title>Whole genome sequence of Pseudomonas graminis strain UASWS1507, a potential biological control agent for agriculture.</title>
        <authorList>
            <person name="Crovadore J."/>
            <person name="Calmin G."/>
            <person name="Chablais R."/>
            <person name="Cochard B."/>
            <person name="Lefort F."/>
        </authorList>
    </citation>
    <scope>NUCLEOTIDE SEQUENCE [LARGE SCALE GENOMIC DNA]</scope>
    <source>
        <strain evidence="10 11">UASWS1507</strain>
    </source>
</reference>
<dbReference type="Proteomes" id="UP000095143">
    <property type="component" value="Unassembled WGS sequence"/>
</dbReference>
<evidence type="ECO:0000256" key="6">
    <source>
        <dbReference type="ARBA" id="ARBA00023136"/>
    </source>
</evidence>
<dbReference type="InterPro" id="IPR036640">
    <property type="entry name" value="ABC1_TM_sf"/>
</dbReference>
<dbReference type="InterPro" id="IPR003439">
    <property type="entry name" value="ABC_transporter-like_ATP-bd"/>
</dbReference>
<dbReference type="GO" id="GO:0005886">
    <property type="term" value="C:plasma membrane"/>
    <property type="evidence" value="ECO:0007669"/>
    <property type="project" value="UniProtKB-SubCell"/>
</dbReference>
<dbReference type="SUPFAM" id="SSF52540">
    <property type="entry name" value="P-loop containing nucleoside triphosphate hydrolases"/>
    <property type="match status" value="1"/>
</dbReference>
<dbReference type="GO" id="GO:0016887">
    <property type="term" value="F:ATP hydrolysis activity"/>
    <property type="evidence" value="ECO:0007669"/>
    <property type="project" value="InterPro"/>
</dbReference>
<sequence length="574" mass="63191">MKFEGAANFLKVLDFSLDSQSKRSAGLTITIVLIGSISYALVPYTLQMTINSLSVKDNHAFAMALASMLLLYSFGQILSQKGQSRALLFIIDVNRRFGVGFMGEVVKLPISVIITHGAAKIVQIMQGVRASNQSCLQSLLLVLFPTVVEVVVACSVFVALKDFLVAGLIVSYLVFYTMYSFRRIKVLSGYQKETVIQTMENARSINNFISNVETIKVFNAVKIVEEKYLAEQGKIFALWQGFYTKNLLLEVVRVTMFVGLLGSVLYVSGSRLLADQISLGHFVMVNAYLYQVCRPFESLIRALGTVAEALSGYAPFVELINPRSKMSQTSHGGTTSYPAVPLSTASQFEFKHVNFGYDSTRQLLLDFSLTLRSSDVLAVTGPSGAGKSTLVKLMSKLQLPNSGSISINGVDINTVSDSEFYDAFCVVTQDVGLFNDTLAFNLRVADPDASDSDLMRALDNACLTEVLRKLPDGLNSQIGERGLRLSGGERQRMTIARSFLRRPRIIIYDESTSSLDEATEARILKNIVRIHADKIIVLITHKASVVAYANKVLNMTDEARTLHVVKPAMIHDNV</sequence>
<dbReference type="PANTHER" id="PTHR24221:SF653">
    <property type="entry name" value="TRANSPORT ATP-BINDING PROTEIN CYDC"/>
    <property type="match status" value="1"/>
</dbReference>
<accession>A0A1C2EEV4</accession>
<dbReference type="EMBL" id="MDEN01000049">
    <property type="protein sequence ID" value="OCX25499.1"/>
    <property type="molecule type" value="Genomic_DNA"/>
</dbReference>
<proteinExistence type="predicted"/>
<dbReference type="GO" id="GO:0140359">
    <property type="term" value="F:ABC-type transporter activity"/>
    <property type="evidence" value="ECO:0007669"/>
    <property type="project" value="InterPro"/>
</dbReference>
<evidence type="ECO:0000256" key="5">
    <source>
        <dbReference type="ARBA" id="ARBA00022989"/>
    </source>
</evidence>
<evidence type="ECO:0000256" key="4">
    <source>
        <dbReference type="ARBA" id="ARBA00022840"/>
    </source>
</evidence>
<dbReference type="PROSITE" id="PS50893">
    <property type="entry name" value="ABC_TRANSPORTER_2"/>
    <property type="match status" value="1"/>
</dbReference>
<dbReference type="PROSITE" id="PS00211">
    <property type="entry name" value="ABC_TRANSPORTER_1"/>
    <property type="match status" value="1"/>
</dbReference>
<dbReference type="OrthoDB" id="9806127at2"/>
<organism evidence="10 11">
    <name type="scientific">Pseudomonas graminis</name>
    <dbReference type="NCBI Taxonomy" id="158627"/>
    <lineage>
        <taxon>Bacteria</taxon>
        <taxon>Pseudomonadati</taxon>
        <taxon>Pseudomonadota</taxon>
        <taxon>Gammaproteobacteria</taxon>
        <taxon>Pseudomonadales</taxon>
        <taxon>Pseudomonadaceae</taxon>
        <taxon>Pseudomonas</taxon>
    </lineage>
</organism>
<feature type="transmembrane region" description="Helical" evidence="7">
    <location>
        <begin position="247"/>
        <end position="267"/>
    </location>
</feature>
<dbReference type="SUPFAM" id="SSF90123">
    <property type="entry name" value="ABC transporter transmembrane region"/>
    <property type="match status" value="1"/>
</dbReference>
<dbReference type="PROSITE" id="PS50929">
    <property type="entry name" value="ABC_TM1F"/>
    <property type="match status" value="1"/>
</dbReference>
<dbReference type="GO" id="GO:0034040">
    <property type="term" value="F:ATPase-coupled lipid transmembrane transporter activity"/>
    <property type="evidence" value="ECO:0007669"/>
    <property type="project" value="TreeGrafter"/>
</dbReference>
<dbReference type="SMART" id="SM00382">
    <property type="entry name" value="AAA"/>
    <property type="match status" value="1"/>
</dbReference>
<dbReference type="GO" id="GO:0005524">
    <property type="term" value="F:ATP binding"/>
    <property type="evidence" value="ECO:0007669"/>
    <property type="project" value="UniProtKB-KW"/>
</dbReference>
<comment type="subcellular location">
    <subcellularLocation>
        <location evidence="1">Cell membrane</location>
        <topology evidence="1">Multi-pass membrane protein</topology>
    </subcellularLocation>
</comment>
<evidence type="ECO:0000256" key="7">
    <source>
        <dbReference type="SAM" id="Phobius"/>
    </source>
</evidence>
<comment type="caution">
    <text evidence="10">The sequence shown here is derived from an EMBL/GenBank/DDBJ whole genome shotgun (WGS) entry which is preliminary data.</text>
</comment>
<dbReference type="InterPro" id="IPR011527">
    <property type="entry name" value="ABC1_TM_dom"/>
</dbReference>
<dbReference type="Gene3D" id="3.40.50.300">
    <property type="entry name" value="P-loop containing nucleotide triphosphate hydrolases"/>
    <property type="match status" value="1"/>
</dbReference>
<evidence type="ECO:0000256" key="3">
    <source>
        <dbReference type="ARBA" id="ARBA00022741"/>
    </source>
</evidence>
<protein>
    <recommendedName>
        <fullName evidence="12">ABC transporter ATP-binding protein</fullName>
    </recommendedName>
</protein>
<keyword evidence="6 7" id="KW-0472">Membrane</keyword>
<evidence type="ECO:0000313" key="11">
    <source>
        <dbReference type="Proteomes" id="UP000095143"/>
    </source>
</evidence>
<evidence type="ECO:0000259" key="9">
    <source>
        <dbReference type="PROSITE" id="PS50929"/>
    </source>
</evidence>
<dbReference type="InterPro" id="IPR039421">
    <property type="entry name" value="Type_1_exporter"/>
</dbReference>
<evidence type="ECO:0000256" key="2">
    <source>
        <dbReference type="ARBA" id="ARBA00022692"/>
    </source>
</evidence>
<dbReference type="Gene3D" id="1.20.1560.10">
    <property type="entry name" value="ABC transporter type 1, transmembrane domain"/>
    <property type="match status" value="1"/>
</dbReference>
<dbReference type="InterPro" id="IPR017871">
    <property type="entry name" value="ABC_transporter-like_CS"/>
</dbReference>
<dbReference type="Pfam" id="PF00664">
    <property type="entry name" value="ABC_membrane"/>
    <property type="match status" value="1"/>
</dbReference>
<evidence type="ECO:0000259" key="8">
    <source>
        <dbReference type="PROSITE" id="PS50893"/>
    </source>
</evidence>
<name>A0A1C2EEV4_9PSED</name>
<dbReference type="InterPro" id="IPR027417">
    <property type="entry name" value="P-loop_NTPase"/>
</dbReference>
<evidence type="ECO:0000256" key="1">
    <source>
        <dbReference type="ARBA" id="ARBA00004651"/>
    </source>
</evidence>
<feature type="domain" description="ABC transporter" evidence="8">
    <location>
        <begin position="348"/>
        <end position="572"/>
    </location>
</feature>
<gene>
    <name evidence="10" type="ORF">BBI10_02085</name>
</gene>
<feature type="transmembrane region" description="Helical" evidence="7">
    <location>
        <begin position="25"/>
        <end position="46"/>
    </location>
</feature>
<keyword evidence="4" id="KW-0067">ATP-binding</keyword>
<feature type="transmembrane region" description="Helical" evidence="7">
    <location>
        <begin position="58"/>
        <end position="78"/>
    </location>
</feature>